<dbReference type="PANTHER" id="PTHR46224">
    <property type="entry name" value="ANKYRIN REPEAT FAMILY PROTEIN"/>
    <property type="match status" value="1"/>
</dbReference>
<proteinExistence type="predicted"/>
<dbReference type="Gene3D" id="1.25.40.20">
    <property type="entry name" value="Ankyrin repeat-containing domain"/>
    <property type="match status" value="2"/>
</dbReference>
<keyword evidence="3" id="KW-1185">Reference proteome</keyword>
<evidence type="ECO:0000313" key="3">
    <source>
        <dbReference type="Proteomes" id="UP001138500"/>
    </source>
</evidence>
<dbReference type="SMART" id="SM00248">
    <property type="entry name" value="ANK"/>
    <property type="match status" value="4"/>
</dbReference>
<accession>A0A9W7VYZ8</accession>
<name>A0A9W7VYZ8_9PEZI</name>
<sequence length="291" mass="32159">MDDFPHFIPISSVPSPASETDAILVPTNAKIAAAETECSRGDSLKASASIDELIQEGTPVQNLKICLRLALQSGNKDLVQKLLRLGVPIATSTICAAVDQKSLESMSLLFEYGWDVNEELEWCYPGPLSDALKEDADESVVNWFLSHGADPDKMCQMDTTPFSTAVQYAPIPILKLLFSHTSYPRHGQLLHHAARRTSDDCCEVMKRVLDRYRVDVNMIMYEDHAFSFEMHKCLGLGTPLHEAAKYGRPEVARVLLDQGADINILDSCGQTALAQAEISGNYAILDLLRYN</sequence>
<organism evidence="2 3">
    <name type="scientific">Teratosphaeria destructans</name>
    <dbReference type="NCBI Taxonomy" id="418781"/>
    <lineage>
        <taxon>Eukaryota</taxon>
        <taxon>Fungi</taxon>
        <taxon>Dikarya</taxon>
        <taxon>Ascomycota</taxon>
        <taxon>Pezizomycotina</taxon>
        <taxon>Dothideomycetes</taxon>
        <taxon>Dothideomycetidae</taxon>
        <taxon>Mycosphaerellales</taxon>
        <taxon>Teratosphaeriaceae</taxon>
        <taxon>Teratosphaeria</taxon>
    </lineage>
</organism>
<dbReference type="PROSITE" id="PS50088">
    <property type="entry name" value="ANK_REPEAT"/>
    <property type="match status" value="1"/>
</dbReference>
<evidence type="ECO:0000256" key="1">
    <source>
        <dbReference type="PROSITE-ProRule" id="PRU00023"/>
    </source>
</evidence>
<gene>
    <name evidence="2" type="ORF">Tdes44962_MAKER00864</name>
</gene>
<evidence type="ECO:0000313" key="2">
    <source>
        <dbReference type="EMBL" id="KAH9819875.1"/>
    </source>
</evidence>
<reference evidence="2 3" key="1">
    <citation type="journal article" date="2018" name="IMA Fungus">
        <title>IMA Genome-F 10: Nine draft genome sequences of Claviceps purpurea s.lat., including C. arundinis, C. humidiphila, and C. cf. spartinae, pseudomolecules for the pitch canker pathogen Fusarium circinatum, draft genome of Davidsoniella eucalypti, Grosmannia galeiformis, Quambalaria eucalypti, and Teratosphaeria destructans.</title>
        <authorList>
            <person name="Wingfield B.D."/>
            <person name="Liu M."/>
            <person name="Nguyen H.D."/>
            <person name="Lane F.A."/>
            <person name="Morgan S.W."/>
            <person name="De Vos L."/>
            <person name="Wilken P.M."/>
            <person name="Duong T.A."/>
            <person name="Aylward J."/>
            <person name="Coetzee M.P."/>
            <person name="Dadej K."/>
            <person name="De Beer Z.W."/>
            <person name="Findlay W."/>
            <person name="Havenga M."/>
            <person name="Kolarik M."/>
            <person name="Menzies J.G."/>
            <person name="Naidoo K."/>
            <person name="Pochopski O."/>
            <person name="Shoukouhi P."/>
            <person name="Santana Q.C."/>
            <person name="Seifert K.A."/>
            <person name="Soal N."/>
            <person name="Steenkamp E.T."/>
            <person name="Tatham C.T."/>
            <person name="van der Nest M.A."/>
            <person name="Wingfield M.J."/>
        </authorList>
    </citation>
    <scope>NUCLEOTIDE SEQUENCE [LARGE SCALE GENOMIC DNA]</scope>
    <source>
        <strain evidence="2">CMW44962</strain>
    </source>
</reference>
<comment type="caution">
    <text evidence="2">The sequence shown here is derived from an EMBL/GenBank/DDBJ whole genome shotgun (WGS) entry which is preliminary data.</text>
</comment>
<dbReference type="Proteomes" id="UP001138500">
    <property type="component" value="Unassembled WGS sequence"/>
</dbReference>
<dbReference type="PROSITE" id="PS50297">
    <property type="entry name" value="ANK_REP_REGION"/>
    <property type="match status" value="1"/>
</dbReference>
<dbReference type="PANTHER" id="PTHR46224:SF64">
    <property type="entry name" value="IQ MOTIF AND ANKYRIN REPEAT DOMAIN-CONTAINING PROTEIN 1"/>
    <property type="match status" value="1"/>
</dbReference>
<keyword evidence="1" id="KW-0040">ANK repeat</keyword>
<protein>
    <submittedName>
        <fullName evidence="2">Ankyrin repeat protein</fullName>
    </submittedName>
</protein>
<feature type="repeat" description="ANK" evidence="1">
    <location>
        <begin position="238"/>
        <end position="267"/>
    </location>
</feature>
<dbReference type="AlphaFoldDB" id="A0A9W7VYZ8"/>
<dbReference type="SUPFAM" id="SSF48403">
    <property type="entry name" value="Ankyrin repeat"/>
    <property type="match status" value="1"/>
</dbReference>
<dbReference type="InterPro" id="IPR036770">
    <property type="entry name" value="Ankyrin_rpt-contain_sf"/>
</dbReference>
<dbReference type="Pfam" id="PF13857">
    <property type="entry name" value="Ank_5"/>
    <property type="match status" value="1"/>
</dbReference>
<dbReference type="OrthoDB" id="3647333at2759"/>
<dbReference type="InterPro" id="IPR051616">
    <property type="entry name" value="Cul2-RING_E3_ligase_SR"/>
</dbReference>
<reference evidence="2 3" key="2">
    <citation type="journal article" date="2021" name="Curr. Genet.">
        <title>Genetic response to nitrogen starvation in the aggressive Eucalyptus foliar pathogen Teratosphaeria destructans.</title>
        <authorList>
            <person name="Havenga M."/>
            <person name="Wingfield B.D."/>
            <person name="Wingfield M.J."/>
            <person name="Dreyer L.L."/>
            <person name="Roets F."/>
            <person name="Aylward J."/>
        </authorList>
    </citation>
    <scope>NUCLEOTIDE SEQUENCE [LARGE SCALE GENOMIC DNA]</scope>
    <source>
        <strain evidence="2">CMW44962</strain>
    </source>
</reference>
<dbReference type="InterPro" id="IPR002110">
    <property type="entry name" value="Ankyrin_rpt"/>
</dbReference>
<dbReference type="EMBL" id="RIBY02002311">
    <property type="protein sequence ID" value="KAH9819875.1"/>
    <property type="molecule type" value="Genomic_DNA"/>
</dbReference>